<dbReference type="EMBL" id="JACIBT010000003">
    <property type="protein sequence ID" value="MBB3667812.1"/>
    <property type="molecule type" value="Genomic_DNA"/>
</dbReference>
<evidence type="ECO:0000313" key="7">
    <source>
        <dbReference type="Proteomes" id="UP000547528"/>
    </source>
</evidence>
<dbReference type="Pfam" id="PF00355">
    <property type="entry name" value="Rieske"/>
    <property type="match status" value="1"/>
</dbReference>
<evidence type="ECO:0000256" key="1">
    <source>
        <dbReference type="ARBA" id="ARBA00022714"/>
    </source>
</evidence>
<comment type="caution">
    <text evidence="6">The sequence shown here is derived from an EMBL/GenBank/DDBJ whole genome shotgun (WGS) entry which is preliminary data.</text>
</comment>
<gene>
    <name evidence="6" type="ORF">FHX47_001433</name>
</gene>
<dbReference type="GO" id="GO:0051537">
    <property type="term" value="F:2 iron, 2 sulfur cluster binding"/>
    <property type="evidence" value="ECO:0007669"/>
    <property type="project" value="UniProtKB-KW"/>
</dbReference>
<keyword evidence="1" id="KW-0001">2Fe-2S</keyword>
<dbReference type="PROSITE" id="PS51296">
    <property type="entry name" value="RIESKE"/>
    <property type="match status" value="1"/>
</dbReference>
<dbReference type="CDD" id="cd03528">
    <property type="entry name" value="Rieske_RO_ferredoxin"/>
    <property type="match status" value="1"/>
</dbReference>
<dbReference type="GO" id="GO:0051213">
    <property type="term" value="F:dioxygenase activity"/>
    <property type="evidence" value="ECO:0007669"/>
    <property type="project" value="UniProtKB-KW"/>
</dbReference>
<dbReference type="InterPro" id="IPR017941">
    <property type="entry name" value="Rieske_2Fe-2S"/>
</dbReference>
<evidence type="ECO:0000256" key="3">
    <source>
        <dbReference type="ARBA" id="ARBA00023004"/>
    </source>
</evidence>
<dbReference type="GO" id="GO:0016705">
    <property type="term" value="F:oxidoreductase activity, acting on paired donors, with incorporation or reduction of molecular oxygen"/>
    <property type="evidence" value="ECO:0007669"/>
    <property type="project" value="UniProtKB-ARBA"/>
</dbReference>
<evidence type="ECO:0000256" key="2">
    <source>
        <dbReference type="ARBA" id="ARBA00022723"/>
    </source>
</evidence>
<dbReference type="GO" id="GO:0004497">
    <property type="term" value="F:monooxygenase activity"/>
    <property type="evidence" value="ECO:0007669"/>
    <property type="project" value="UniProtKB-ARBA"/>
</dbReference>
<dbReference type="InterPro" id="IPR036922">
    <property type="entry name" value="Rieske_2Fe-2S_sf"/>
</dbReference>
<keyword evidence="6" id="KW-0560">Oxidoreductase</keyword>
<keyword evidence="7" id="KW-1185">Reference proteome</keyword>
<dbReference type="AlphaFoldDB" id="A0A7W5TSG9"/>
<dbReference type="Gene3D" id="2.102.10.10">
    <property type="entry name" value="Rieske [2Fe-2S] iron-sulphur domain"/>
    <property type="match status" value="1"/>
</dbReference>
<reference evidence="6 7" key="1">
    <citation type="submission" date="2020-08" db="EMBL/GenBank/DDBJ databases">
        <title>Sequencing the genomes of 1000 actinobacteria strains.</title>
        <authorList>
            <person name="Klenk H.-P."/>
        </authorList>
    </citation>
    <scope>NUCLEOTIDE SEQUENCE [LARGE SCALE GENOMIC DNA]</scope>
    <source>
        <strain evidence="6 7">DSM 28238</strain>
    </source>
</reference>
<sequence>MSARVDLGPTDQLPEGEVMQVTADTSGHSGDIALVHAEEGGFYALDDECSHEAVPLSGGFVEEDTLECPKHASAFCLKTGVPETLPAISPVKTHLVTVEDGHLILHPGTPHPEANS</sequence>
<proteinExistence type="predicted"/>
<evidence type="ECO:0000259" key="5">
    <source>
        <dbReference type="PROSITE" id="PS51296"/>
    </source>
</evidence>
<accession>A0A7W5TSG9</accession>
<evidence type="ECO:0000313" key="6">
    <source>
        <dbReference type="EMBL" id="MBB3667812.1"/>
    </source>
</evidence>
<evidence type="ECO:0000256" key="4">
    <source>
        <dbReference type="ARBA" id="ARBA00023014"/>
    </source>
</evidence>
<dbReference type="RefSeq" id="WP_183358223.1">
    <property type="nucleotide sequence ID" value="NZ_BAABKR010000001.1"/>
</dbReference>
<protein>
    <submittedName>
        <fullName evidence="6">3-phenylpropionate/trans-cinnamate dioxygenase ferredoxin subunit</fullName>
    </submittedName>
</protein>
<dbReference type="SUPFAM" id="SSF50022">
    <property type="entry name" value="ISP domain"/>
    <property type="match status" value="1"/>
</dbReference>
<feature type="domain" description="Rieske" evidence="5">
    <location>
        <begin position="31"/>
        <end position="105"/>
    </location>
</feature>
<dbReference type="GO" id="GO:0046872">
    <property type="term" value="F:metal ion binding"/>
    <property type="evidence" value="ECO:0007669"/>
    <property type="project" value="UniProtKB-KW"/>
</dbReference>
<keyword evidence="2" id="KW-0479">Metal-binding</keyword>
<keyword evidence="6" id="KW-0223">Dioxygenase</keyword>
<dbReference type="PANTHER" id="PTHR21496:SF23">
    <property type="entry name" value="3-PHENYLPROPIONATE_CINNAMIC ACID DIOXYGENASE FERREDOXIN SUBUNIT"/>
    <property type="match status" value="1"/>
</dbReference>
<keyword evidence="4" id="KW-0411">Iron-sulfur</keyword>
<organism evidence="6 7">
    <name type="scientific">Garicola koreensis</name>
    <dbReference type="NCBI Taxonomy" id="1262554"/>
    <lineage>
        <taxon>Bacteria</taxon>
        <taxon>Bacillati</taxon>
        <taxon>Actinomycetota</taxon>
        <taxon>Actinomycetes</taxon>
        <taxon>Micrococcales</taxon>
        <taxon>Micrococcaceae</taxon>
        <taxon>Garicola</taxon>
    </lineage>
</organism>
<keyword evidence="3" id="KW-0408">Iron</keyword>
<dbReference type="Proteomes" id="UP000547528">
    <property type="component" value="Unassembled WGS sequence"/>
</dbReference>
<name>A0A7W5TSG9_9MICC</name>
<dbReference type="PANTHER" id="PTHR21496">
    <property type="entry name" value="FERREDOXIN-RELATED"/>
    <property type="match status" value="1"/>
</dbReference>